<keyword evidence="3" id="KW-0813">Transport</keyword>
<keyword evidence="5" id="KW-0812">Transmembrane</keyword>
<evidence type="ECO:0000256" key="4">
    <source>
        <dbReference type="ARBA" id="ARBA00022452"/>
    </source>
</evidence>
<protein>
    <recommendedName>
        <fullName evidence="9">TonB-dependent receptor-like beta-barrel domain-containing protein</fullName>
    </recommendedName>
</protein>
<dbReference type="RefSeq" id="WP_188578032.1">
    <property type="nucleotide sequence ID" value="NZ_BMDZ01000024.1"/>
</dbReference>
<evidence type="ECO:0000259" key="9">
    <source>
        <dbReference type="Pfam" id="PF00593"/>
    </source>
</evidence>
<evidence type="ECO:0000256" key="3">
    <source>
        <dbReference type="ARBA" id="ARBA00022448"/>
    </source>
</evidence>
<dbReference type="EMBL" id="BMDZ01000024">
    <property type="protein sequence ID" value="GGB41378.1"/>
    <property type="molecule type" value="Genomic_DNA"/>
</dbReference>
<evidence type="ECO:0000313" key="10">
    <source>
        <dbReference type="EMBL" id="GGB41378.1"/>
    </source>
</evidence>
<proteinExistence type="inferred from homology"/>
<dbReference type="Pfam" id="PF00593">
    <property type="entry name" value="TonB_dep_Rec_b-barrel"/>
    <property type="match status" value="1"/>
</dbReference>
<dbReference type="InterPro" id="IPR039426">
    <property type="entry name" value="TonB-dep_rcpt-like"/>
</dbReference>
<evidence type="ECO:0000256" key="7">
    <source>
        <dbReference type="ARBA" id="ARBA00023136"/>
    </source>
</evidence>
<dbReference type="InterPro" id="IPR036942">
    <property type="entry name" value="Beta-barrel_TonB_sf"/>
</dbReference>
<dbReference type="InterPro" id="IPR000531">
    <property type="entry name" value="Beta-barrel_TonB"/>
</dbReference>
<name>A0ABQ1IHQ4_9PROT</name>
<comment type="similarity">
    <text evidence="2">Belongs to the TonB-dependent receptor family.</text>
</comment>
<organism evidence="10 11">
    <name type="scientific">Tistrella bauzanensis</name>
    <dbReference type="NCBI Taxonomy" id="657419"/>
    <lineage>
        <taxon>Bacteria</taxon>
        <taxon>Pseudomonadati</taxon>
        <taxon>Pseudomonadota</taxon>
        <taxon>Alphaproteobacteria</taxon>
        <taxon>Geminicoccales</taxon>
        <taxon>Geminicoccaceae</taxon>
        <taxon>Tistrella</taxon>
    </lineage>
</organism>
<dbReference type="PANTHER" id="PTHR30069">
    <property type="entry name" value="TONB-DEPENDENT OUTER MEMBRANE RECEPTOR"/>
    <property type="match status" value="1"/>
</dbReference>
<keyword evidence="7" id="KW-0472">Membrane</keyword>
<reference evidence="11" key="1">
    <citation type="journal article" date="2019" name="Int. J. Syst. Evol. Microbiol.">
        <title>The Global Catalogue of Microorganisms (GCM) 10K type strain sequencing project: providing services to taxonomists for standard genome sequencing and annotation.</title>
        <authorList>
            <consortium name="The Broad Institute Genomics Platform"/>
            <consortium name="The Broad Institute Genome Sequencing Center for Infectious Disease"/>
            <person name="Wu L."/>
            <person name="Ma J."/>
        </authorList>
    </citation>
    <scope>NUCLEOTIDE SEQUENCE [LARGE SCALE GENOMIC DNA]</scope>
    <source>
        <strain evidence="11">CGMCC 1.10188</strain>
    </source>
</reference>
<comment type="subcellular location">
    <subcellularLocation>
        <location evidence="1">Cell outer membrane</location>
        <topology evidence="1">Multi-pass membrane protein</topology>
    </subcellularLocation>
</comment>
<evidence type="ECO:0000256" key="2">
    <source>
        <dbReference type="ARBA" id="ARBA00009810"/>
    </source>
</evidence>
<accession>A0ABQ1IHQ4</accession>
<evidence type="ECO:0000256" key="5">
    <source>
        <dbReference type="ARBA" id="ARBA00022692"/>
    </source>
</evidence>
<keyword evidence="6" id="KW-0798">TonB box</keyword>
<feature type="domain" description="TonB-dependent receptor-like beta-barrel" evidence="9">
    <location>
        <begin position="57"/>
        <end position="429"/>
    </location>
</feature>
<keyword evidence="8" id="KW-0998">Cell outer membrane</keyword>
<comment type="caution">
    <text evidence="10">The sequence shown here is derived from an EMBL/GenBank/DDBJ whole genome shotgun (WGS) entry which is preliminary data.</text>
</comment>
<dbReference type="Gene3D" id="2.40.170.20">
    <property type="entry name" value="TonB-dependent receptor, beta-barrel domain"/>
    <property type="match status" value="1"/>
</dbReference>
<gene>
    <name evidence="10" type="ORF">GCM10011505_23560</name>
</gene>
<dbReference type="Proteomes" id="UP000603352">
    <property type="component" value="Unassembled WGS sequence"/>
</dbReference>
<evidence type="ECO:0000256" key="1">
    <source>
        <dbReference type="ARBA" id="ARBA00004571"/>
    </source>
</evidence>
<evidence type="ECO:0000256" key="8">
    <source>
        <dbReference type="ARBA" id="ARBA00023237"/>
    </source>
</evidence>
<evidence type="ECO:0000313" key="11">
    <source>
        <dbReference type="Proteomes" id="UP000603352"/>
    </source>
</evidence>
<sequence>MTGTSPFKQADGDNYEAGNGNEVIGTGADLQSILGKLAYESTGGHRFELSGEQVHDNTTRPFRANIGQLIGRLDTDRPYDMKRQNLVFNYATTHNEGMWNPKLVLGYNSTELGVPSDFPDVVYSTGETTSLSGKIENSFIFSPGDSLTVGADFYDDEASYKDHSVDVAEQATNIGIYAQARLTPVEALRLSAGLRGDKQWFEGIDGTEIDHAGLSGNVAIAYDVIETVTLKAGYSNVFGGVALAENFIMNPAWDYSGGIKAIRSNNVTLGAEFHQDGFSFGAGVFRSRFKDARNEVYSIRGEPVGVGADLTTDFETRGYSLMAGYSWGPGFVRVSFTDTEFTIGDKAGDSDAGQYLGTPIGRMVAIEAGHRFDTIGLAIGGTIDAAFKNKDTVDQGNLPLESYQAVGLYAEYQPPMADFLTLRVEGNNLFDETYADRATYGQEFSNVVPLYEPGRSVLVKATVHF</sequence>
<keyword evidence="4" id="KW-1134">Transmembrane beta strand</keyword>
<dbReference type="SUPFAM" id="SSF56935">
    <property type="entry name" value="Porins"/>
    <property type="match status" value="1"/>
</dbReference>
<evidence type="ECO:0000256" key="6">
    <source>
        <dbReference type="ARBA" id="ARBA00023077"/>
    </source>
</evidence>
<keyword evidence="11" id="KW-1185">Reference proteome</keyword>
<dbReference type="PANTHER" id="PTHR30069:SF41">
    <property type="entry name" value="HEME_HEMOPEXIN UTILIZATION PROTEIN C"/>
    <property type="match status" value="1"/>
</dbReference>